<dbReference type="PANTHER" id="PTHR31636">
    <property type="entry name" value="OSJNBA0084A10.13 PROTEIN-RELATED"/>
    <property type="match status" value="1"/>
</dbReference>
<keyword evidence="2" id="KW-0804">Transcription</keyword>
<proteinExistence type="inferred from homology"/>
<accession>A0A8J5ERA2</accession>
<keyword evidence="5" id="KW-0472">Membrane</keyword>
<keyword evidence="5" id="KW-1133">Transmembrane helix</keyword>
<comment type="caution">
    <text evidence="6">The sequence shown here is derived from an EMBL/GenBank/DDBJ whole genome shotgun (WGS) entry which is preliminary data.</text>
</comment>
<feature type="short sequence motif" description="VHIID" evidence="3">
    <location>
        <begin position="364"/>
        <end position="368"/>
    </location>
</feature>
<feature type="short sequence motif" description="LxCxE motif" evidence="3">
    <location>
        <begin position="262"/>
        <end position="266"/>
    </location>
</feature>
<comment type="similarity">
    <text evidence="3">Belongs to the GRAS family.</text>
</comment>
<organism evidence="6 7">
    <name type="scientific">Zingiber officinale</name>
    <name type="common">Ginger</name>
    <name type="synonym">Amomum zingiber</name>
    <dbReference type="NCBI Taxonomy" id="94328"/>
    <lineage>
        <taxon>Eukaryota</taxon>
        <taxon>Viridiplantae</taxon>
        <taxon>Streptophyta</taxon>
        <taxon>Embryophyta</taxon>
        <taxon>Tracheophyta</taxon>
        <taxon>Spermatophyta</taxon>
        <taxon>Magnoliopsida</taxon>
        <taxon>Liliopsida</taxon>
        <taxon>Zingiberales</taxon>
        <taxon>Zingiberaceae</taxon>
        <taxon>Zingiber</taxon>
    </lineage>
</organism>
<evidence type="ECO:0000256" key="1">
    <source>
        <dbReference type="ARBA" id="ARBA00023015"/>
    </source>
</evidence>
<comment type="caution">
    <text evidence="3">Lacks conserved residue(s) required for the propagation of feature annotation.</text>
</comment>
<evidence type="ECO:0000256" key="2">
    <source>
        <dbReference type="ARBA" id="ARBA00023163"/>
    </source>
</evidence>
<feature type="transmembrane region" description="Helical" evidence="5">
    <location>
        <begin position="745"/>
        <end position="767"/>
    </location>
</feature>
<dbReference type="Proteomes" id="UP000734854">
    <property type="component" value="Unassembled WGS sequence"/>
</dbReference>
<feature type="region of interest" description="Leucine repeat II (LRII)" evidence="3">
    <location>
        <begin position="414"/>
        <end position="446"/>
    </location>
</feature>
<feature type="compositionally biased region" description="Polar residues" evidence="4">
    <location>
        <begin position="138"/>
        <end position="151"/>
    </location>
</feature>
<evidence type="ECO:0000256" key="3">
    <source>
        <dbReference type="PROSITE-ProRule" id="PRU01191"/>
    </source>
</evidence>
<sequence>MESCALLGDFYSPLSCLFPLGMGPRLHVILHINMFLTSYGPLSISKKDIASDMILDSLSDLATYYLRLTTDKDIKQSLGGLPIGIQLQSNCLLAVSSQSMRNALQKIETALMEHDAVEPTPSSSHELNDSKQPLLAKQRSSTWSHETQLESPESKQPLLAKQRSRTWSHDTQLESPGSKQPLLAKQRSSTWSRETQLESPQSKEPLLAKQRSRTWSRETQLESPAVVQSLSGKQVSLSHEVRPEKKLREMNPLGGNVKQLLLQCAEAVSENKSEEFKLFAEEVRNAVSITGEPIQRLGAYMLEGLVAKQESSGTNIYRGKYRELDSNKLLSYTHILYDICPYFKFGYMAANGAIAEALKNEDMIHIIDFQIAQGTQWVTLIQAFAARPGGPPHLRITGINDPSADHARGDNPNLVENLFSDMSKKFNIPLQFRSLTVHGPEVTREMLDIRTGEALAVNFTLQLHHTPDESVDVNNPRDGLLRMIKGLSPKVTTLVEQESNTNTTPFLTRFSETLDYYSAMFESIDATLARDRRERISVEQHCLAKDIVNIIACEGKERVERHELLGKWRSRLTMAGFKPYPLSSYVNSVIKTLLGHYSDKYTVLEKDGALLLGWKNRNLISASASRSPISPSATVAKAMPIRDAPSDVACRARPSSPPALASPPPPEGKYDGSKEILVTSSFSFPQSQASTPHSPEGSSCLRVSSTSLISDATSSVPLSSLASHYKRPQASTMLFALILQVKHGLILGAAGLMVQLLVSALIVANLLSTVAMGRPFQEAVGVQEKLALVAADSPISSFSAMEGKMDRASAPGDLRHHDHHRRLDNSIAGAEVILGALAATVIVAVICYIRVTRKRIEDEKV</sequence>
<evidence type="ECO:0000313" key="7">
    <source>
        <dbReference type="Proteomes" id="UP000734854"/>
    </source>
</evidence>
<evidence type="ECO:0008006" key="8">
    <source>
        <dbReference type="Google" id="ProtNLM"/>
    </source>
</evidence>
<name>A0A8J5ERA2_ZINOF</name>
<evidence type="ECO:0000256" key="5">
    <source>
        <dbReference type="SAM" id="Phobius"/>
    </source>
</evidence>
<feature type="transmembrane region" description="Helical" evidence="5">
    <location>
        <begin position="827"/>
        <end position="851"/>
    </location>
</feature>
<keyword evidence="5" id="KW-0812">Transmembrane</keyword>
<dbReference type="Pfam" id="PF03514">
    <property type="entry name" value="GRAS"/>
    <property type="match status" value="1"/>
</dbReference>
<gene>
    <name evidence="6" type="ORF">ZIOFF_068869</name>
</gene>
<protein>
    <recommendedName>
        <fullName evidence="8">Chitin-inducible gibberellin-responsive protein 1</fullName>
    </recommendedName>
</protein>
<reference evidence="6 7" key="1">
    <citation type="submission" date="2020-08" db="EMBL/GenBank/DDBJ databases">
        <title>Plant Genome Project.</title>
        <authorList>
            <person name="Zhang R.-G."/>
        </authorList>
    </citation>
    <scope>NUCLEOTIDE SEQUENCE [LARGE SCALE GENOMIC DNA]</scope>
    <source>
        <tissue evidence="6">Rhizome</tissue>
    </source>
</reference>
<feature type="region of interest" description="Disordered" evidence="4">
    <location>
        <begin position="115"/>
        <end position="220"/>
    </location>
</feature>
<dbReference type="PROSITE" id="PS50985">
    <property type="entry name" value="GRAS"/>
    <property type="match status" value="1"/>
</dbReference>
<keyword evidence="7" id="KW-1185">Reference proteome</keyword>
<feature type="region of interest" description="VHIID" evidence="3">
    <location>
        <begin position="333"/>
        <end position="398"/>
    </location>
</feature>
<dbReference type="AlphaFoldDB" id="A0A8J5ERA2"/>
<keyword evidence="1" id="KW-0805">Transcription regulation</keyword>
<feature type="compositionally biased region" description="Pro residues" evidence="4">
    <location>
        <begin position="655"/>
        <end position="667"/>
    </location>
</feature>
<evidence type="ECO:0000256" key="4">
    <source>
        <dbReference type="SAM" id="MobiDB-lite"/>
    </source>
</evidence>
<feature type="region of interest" description="SAW" evidence="3">
    <location>
        <begin position="552"/>
        <end position="626"/>
    </location>
</feature>
<dbReference type="EMBL" id="JACMSC010000020">
    <property type="protein sequence ID" value="KAG6471428.1"/>
    <property type="molecule type" value="Genomic_DNA"/>
</dbReference>
<feature type="compositionally biased region" description="Polar residues" evidence="4">
    <location>
        <begin position="186"/>
        <end position="202"/>
    </location>
</feature>
<feature type="region of interest" description="Disordered" evidence="4">
    <location>
        <begin position="647"/>
        <end position="672"/>
    </location>
</feature>
<evidence type="ECO:0000313" key="6">
    <source>
        <dbReference type="EMBL" id="KAG6471428.1"/>
    </source>
</evidence>
<dbReference type="InterPro" id="IPR005202">
    <property type="entry name" value="TF_GRAS"/>
</dbReference>